<proteinExistence type="inferred from homology"/>
<dbReference type="PANTHER" id="PTHR48207:SF3">
    <property type="entry name" value="SUCCINATE--HYDROXYMETHYLGLUTARATE COA-TRANSFERASE"/>
    <property type="match status" value="1"/>
</dbReference>
<dbReference type="GO" id="GO:0047369">
    <property type="term" value="F:succinate-hydroxymethylglutarate CoA-transferase activity"/>
    <property type="evidence" value="ECO:0007669"/>
    <property type="project" value="TreeGrafter"/>
</dbReference>
<dbReference type="Proteomes" id="UP000681967">
    <property type="component" value="Unassembled WGS sequence"/>
</dbReference>
<dbReference type="EMBL" id="CAJOBH010000383">
    <property type="protein sequence ID" value="CAF3787466.1"/>
    <property type="molecule type" value="Genomic_DNA"/>
</dbReference>
<comment type="caution">
    <text evidence="3">The sequence shown here is derived from an EMBL/GenBank/DDBJ whole genome shotgun (WGS) entry which is preliminary data.</text>
</comment>
<dbReference type="SUPFAM" id="SSF89796">
    <property type="entry name" value="CoA-transferase family III (CaiB/BaiF)"/>
    <property type="match status" value="1"/>
</dbReference>
<evidence type="ECO:0000313" key="4">
    <source>
        <dbReference type="Proteomes" id="UP000681967"/>
    </source>
</evidence>
<sequence>FLEKPLAEWIELFQKANQIPYGPINDMKGVFENEQVTFLKQVLEMKNPNRTKPVRIVGPSVNFENIEKSTMLRRAAPLLGEHTRSILQTELGYTNENIDKLIQDKIIQ</sequence>
<evidence type="ECO:0000256" key="1">
    <source>
        <dbReference type="ARBA" id="ARBA00008383"/>
    </source>
</evidence>
<dbReference type="Pfam" id="PF02515">
    <property type="entry name" value="CoA_transf_3"/>
    <property type="match status" value="1"/>
</dbReference>
<accession>A0A8S2J1Z9</accession>
<organism evidence="3 4">
    <name type="scientific">Rotaria magnacalcarata</name>
    <dbReference type="NCBI Taxonomy" id="392030"/>
    <lineage>
        <taxon>Eukaryota</taxon>
        <taxon>Metazoa</taxon>
        <taxon>Spiralia</taxon>
        <taxon>Gnathifera</taxon>
        <taxon>Rotifera</taxon>
        <taxon>Eurotatoria</taxon>
        <taxon>Bdelloidea</taxon>
        <taxon>Philodinida</taxon>
        <taxon>Philodinidae</taxon>
        <taxon>Rotaria</taxon>
    </lineage>
</organism>
<evidence type="ECO:0000313" key="3">
    <source>
        <dbReference type="EMBL" id="CAF3787466.1"/>
    </source>
</evidence>
<dbReference type="AlphaFoldDB" id="A0A8S2J1Z9"/>
<comment type="similarity">
    <text evidence="1">Belongs to the CoA-transferase III family.</text>
</comment>
<name>A0A8S2J1Z9_9BILA</name>
<feature type="non-terminal residue" evidence="3">
    <location>
        <position position="108"/>
    </location>
</feature>
<evidence type="ECO:0000256" key="2">
    <source>
        <dbReference type="ARBA" id="ARBA00022679"/>
    </source>
</evidence>
<dbReference type="Gene3D" id="3.40.50.10540">
    <property type="entry name" value="Crotonobetainyl-coa:carnitine coa-transferase, domain 1"/>
    <property type="match status" value="1"/>
</dbReference>
<keyword evidence="2" id="KW-0808">Transferase</keyword>
<evidence type="ECO:0008006" key="5">
    <source>
        <dbReference type="Google" id="ProtNLM"/>
    </source>
</evidence>
<protein>
    <recommendedName>
        <fullName evidence="5">CoA transferase</fullName>
    </recommendedName>
</protein>
<dbReference type="InterPro" id="IPR003673">
    <property type="entry name" value="CoA-Trfase_fam_III"/>
</dbReference>
<dbReference type="PANTHER" id="PTHR48207">
    <property type="entry name" value="SUCCINATE--HYDROXYMETHYLGLUTARATE COA-TRANSFERASE"/>
    <property type="match status" value="1"/>
</dbReference>
<dbReference type="InterPro" id="IPR050483">
    <property type="entry name" value="CoA-transferase_III_domain"/>
</dbReference>
<gene>
    <name evidence="3" type="ORF">BYL167_LOCUS2258</name>
</gene>
<dbReference type="GO" id="GO:0005739">
    <property type="term" value="C:mitochondrion"/>
    <property type="evidence" value="ECO:0007669"/>
    <property type="project" value="TreeGrafter"/>
</dbReference>
<reference evidence="3" key="1">
    <citation type="submission" date="2021-02" db="EMBL/GenBank/DDBJ databases">
        <authorList>
            <person name="Nowell W R."/>
        </authorList>
    </citation>
    <scope>NUCLEOTIDE SEQUENCE</scope>
</reference>
<dbReference type="InterPro" id="IPR023606">
    <property type="entry name" value="CoA-Trfase_III_dom_1_sf"/>
</dbReference>